<dbReference type="InterPro" id="IPR055554">
    <property type="entry name" value="DUF7130"/>
</dbReference>
<name>A0AAP2ZAI8_9EURY</name>
<dbReference type="CDD" id="cd00350">
    <property type="entry name" value="rubredoxin_like"/>
    <property type="match status" value="1"/>
</dbReference>
<comment type="caution">
    <text evidence="2">The sequence shown here is derived from an EMBL/GenBank/DDBJ whole genome shotgun (WGS) entry which is preliminary data.</text>
</comment>
<dbReference type="Pfam" id="PF23458">
    <property type="entry name" value="DUF7130"/>
    <property type="match status" value="1"/>
</dbReference>
<evidence type="ECO:0000313" key="2">
    <source>
        <dbReference type="EMBL" id="MCU4753576.1"/>
    </source>
</evidence>
<gene>
    <name evidence="2" type="ORF">OB919_16555</name>
</gene>
<dbReference type="SUPFAM" id="SSF57802">
    <property type="entry name" value="Rubredoxin-like"/>
    <property type="match status" value="1"/>
</dbReference>
<dbReference type="Gene3D" id="2.20.28.10">
    <property type="match status" value="1"/>
</dbReference>
<organism evidence="2 3">
    <name type="scientific">Natronosalvus hydrolyticus</name>
    <dbReference type="NCBI Taxonomy" id="2979988"/>
    <lineage>
        <taxon>Archaea</taxon>
        <taxon>Methanobacteriati</taxon>
        <taxon>Methanobacteriota</taxon>
        <taxon>Stenosarchaea group</taxon>
        <taxon>Halobacteria</taxon>
        <taxon>Halobacteriales</taxon>
        <taxon>Natrialbaceae</taxon>
        <taxon>Natronosalvus</taxon>
    </lineage>
</organism>
<keyword evidence="3" id="KW-1185">Reference proteome</keyword>
<dbReference type="AlphaFoldDB" id="A0AAP2ZAI8"/>
<evidence type="ECO:0000313" key="3">
    <source>
        <dbReference type="Proteomes" id="UP001321047"/>
    </source>
</evidence>
<dbReference type="EMBL" id="JAOPJZ010000018">
    <property type="protein sequence ID" value="MCU4753576.1"/>
    <property type="molecule type" value="Genomic_DNA"/>
</dbReference>
<protein>
    <recommendedName>
        <fullName evidence="1">DUF7130 domain-containing protein</fullName>
    </recommendedName>
</protein>
<dbReference type="RefSeq" id="WP_254807749.1">
    <property type="nucleotide sequence ID" value="NZ_JAOPJZ010000018.1"/>
</dbReference>
<reference evidence="2 3" key="1">
    <citation type="submission" date="2022-09" db="EMBL/GenBank/DDBJ databases">
        <title>Enrichment on poylsaccharides allowed isolation of novel metabolic and taxonomic groups of Haloarchaea.</title>
        <authorList>
            <person name="Sorokin D.Y."/>
            <person name="Elcheninov A.G."/>
            <person name="Khizhniak T.V."/>
            <person name="Kolganova T.V."/>
            <person name="Kublanov I.V."/>
        </authorList>
    </citation>
    <scope>NUCLEOTIDE SEQUENCE [LARGE SCALE GENOMIC DNA]</scope>
    <source>
        <strain evidence="2 3">AArc-curdl1</strain>
    </source>
</reference>
<proteinExistence type="predicted"/>
<dbReference type="GeneID" id="73531450"/>
<accession>A0AAP2ZAI8</accession>
<sequence>MGETPLRNGEESAVEAVHEVQFGETVYDEEGTKLGTIRGIDRGGFFVTTREGVESMSIEHARAGHEFGEAELMWRCIDCGEMGAIADGLPETCPNCGTAKENLTYWTED</sequence>
<dbReference type="Proteomes" id="UP001321047">
    <property type="component" value="Unassembled WGS sequence"/>
</dbReference>
<evidence type="ECO:0000259" key="1">
    <source>
        <dbReference type="Pfam" id="PF23458"/>
    </source>
</evidence>
<feature type="domain" description="DUF7130" evidence="1">
    <location>
        <begin position="21"/>
        <end position="109"/>
    </location>
</feature>